<name>A0A5N6W2H0_9EURO</name>
<evidence type="ECO:0000256" key="1">
    <source>
        <dbReference type="SAM" id="Phobius"/>
    </source>
</evidence>
<feature type="transmembrane region" description="Helical" evidence="1">
    <location>
        <begin position="45"/>
        <end position="64"/>
    </location>
</feature>
<keyword evidence="1" id="KW-1133">Transmembrane helix</keyword>
<organism evidence="2 3">
    <name type="scientific">Aspergillus transmontanensis</name>
    <dbReference type="NCBI Taxonomy" id="1034304"/>
    <lineage>
        <taxon>Eukaryota</taxon>
        <taxon>Fungi</taxon>
        <taxon>Dikarya</taxon>
        <taxon>Ascomycota</taxon>
        <taxon>Pezizomycotina</taxon>
        <taxon>Eurotiomycetes</taxon>
        <taxon>Eurotiomycetidae</taxon>
        <taxon>Eurotiales</taxon>
        <taxon>Aspergillaceae</taxon>
        <taxon>Aspergillus</taxon>
        <taxon>Aspergillus subgen. Circumdati</taxon>
    </lineage>
</organism>
<feature type="non-terminal residue" evidence="2">
    <location>
        <position position="73"/>
    </location>
</feature>
<dbReference type="Proteomes" id="UP000325433">
    <property type="component" value="Unassembled WGS sequence"/>
</dbReference>
<gene>
    <name evidence="2" type="ORF">BDV41DRAFT_531765</name>
</gene>
<reference evidence="3" key="1">
    <citation type="submission" date="2019-04" db="EMBL/GenBank/DDBJ databases">
        <title>Friends and foes A comparative genomics studyof 23 Aspergillus species from section Flavi.</title>
        <authorList>
            <consortium name="DOE Joint Genome Institute"/>
            <person name="Kjaerbolling I."/>
            <person name="Vesth T."/>
            <person name="Frisvad J.C."/>
            <person name="Nybo J.L."/>
            <person name="Theobald S."/>
            <person name="Kildgaard S."/>
            <person name="Isbrandt T."/>
            <person name="Kuo A."/>
            <person name="Sato A."/>
            <person name="Lyhne E.K."/>
            <person name="Kogle M.E."/>
            <person name="Wiebenga A."/>
            <person name="Kun R.S."/>
            <person name="Lubbers R.J."/>
            <person name="Makela M.R."/>
            <person name="Barry K."/>
            <person name="Chovatia M."/>
            <person name="Clum A."/>
            <person name="Daum C."/>
            <person name="Haridas S."/>
            <person name="He G."/>
            <person name="LaButti K."/>
            <person name="Lipzen A."/>
            <person name="Mondo S."/>
            <person name="Riley R."/>
            <person name="Salamov A."/>
            <person name="Simmons B.A."/>
            <person name="Magnuson J.K."/>
            <person name="Henrissat B."/>
            <person name="Mortensen U.H."/>
            <person name="Larsen T.O."/>
            <person name="Devries R.P."/>
            <person name="Grigoriev I.V."/>
            <person name="Machida M."/>
            <person name="Baker S.E."/>
            <person name="Andersen M.R."/>
        </authorList>
    </citation>
    <scope>NUCLEOTIDE SEQUENCE [LARGE SCALE GENOMIC DNA]</scope>
    <source>
        <strain evidence="3">CBS 130015</strain>
    </source>
</reference>
<protein>
    <submittedName>
        <fullName evidence="2">Uncharacterized protein</fullName>
    </submittedName>
</protein>
<proteinExistence type="predicted"/>
<keyword evidence="3" id="KW-1185">Reference proteome</keyword>
<dbReference type="EMBL" id="ML738314">
    <property type="protein sequence ID" value="KAE8315037.1"/>
    <property type="molecule type" value="Genomic_DNA"/>
</dbReference>
<accession>A0A5N6W2H0</accession>
<evidence type="ECO:0000313" key="2">
    <source>
        <dbReference type="EMBL" id="KAE8315037.1"/>
    </source>
</evidence>
<dbReference type="AlphaFoldDB" id="A0A5N6W2H0"/>
<keyword evidence="1" id="KW-0812">Transmembrane</keyword>
<keyword evidence="1" id="KW-0472">Membrane</keyword>
<evidence type="ECO:0000313" key="3">
    <source>
        <dbReference type="Proteomes" id="UP000325433"/>
    </source>
</evidence>
<sequence length="73" mass="8224">MASPSASISKPSAMAMQSANLIMYLQRLVRDKVGKGKIWRECSQMLYLIISSLMISSHLITYPLKKLTKDYSV</sequence>